<dbReference type="CDD" id="cd06296">
    <property type="entry name" value="PBP1_CatR-like"/>
    <property type="match status" value="1"/>
</dbReference>
<dbReference type="GO" id="GO:0000976">
    <property type="term" value="F:transcription cis-regulatory region binding"/>
    <property type="evidence" value="ECO:0007669"/>
    <property type="project" value="TreeGrafter"/>
</dbReference>
<evidence type="ECO:0000256" key="3">
    <source>
        <dbReference type="ARBA" id="ARBA00023163"/>
    </source>
</evidence>
<sequence>MNTSGPDAPDAGRRRAGLTVARIAHLAGVSAPTVSKVLNGRAGVASDTRQRIEQVIQDHGYRRQEQTEPATPVVEVVFQSLDSLWALEIIRGVEQVVRPHGLAVAVSEMHGQLTPDQAWTQDVLARRPTGVIAVSANLTEMQSAQLASRAIPLVILDPSGEPTHETPSVGATNWNGGLVAARHLLELGHRRIAMINGSAEFLCCRARLDGFRAAVETAGVPVDPDLIRVAPLYVEGGHAEATALLALPEPPTAIFAANDLQALGVYEAARARGMRIPQELSVVGFDDLPFARWAGPALTTVRQPLFKMGATAAELALALADGRKPEHDRIELATTLVVRDSTAPPPDPRPAAARRRR</sequence>
<keyword evidence="2" id="KW-0238">DNA-binding</keyword>
<reference evidence="5 6" key="1">
    <citation type="submission" date="2020-03" db="EMBL/GenBank/DDBJ databases">
        <title>Whole genome shotgun sequence of Phytohabitans rumicis NBRC 108638.</title>
        <authorList>
            <person name="Komaki H."/>
            <person name="Tamura T."/>
        </authorList>
    </citation>
    <scope>NUCLEOTIDE SEQUENCE [LARGE SCALE GENOMIC DNA]</scope>
    <source>
        <strain evidence="5 6">NBRC 108638</strain>
    </source>
</reference>
<dbReference type="SUPFAM" id="SSF53822">
    <property type="entry name" value="Periplasmic binding protein-like I"/>
    <property type="match status" value="1"/>
</dbReference>
<dbReference type="Pfam" id="PF13377">
    <property type="entry name" value="Peripla_BP_3"/>
    <property type="match status" value="1"/>
</dbReference>
<accession>A0A6V8LFI8</accession>
<dbReference type="InterPro" id="IPR028082">
    <property type="entry name" value="Peripla_BP_I"/>
</dbReference>
<organism evidence="5 6">
    <name type="scientific">Phytohabitans rumicis</name>
    <dbReference type="NCBI Taxonomy" id="1076125"/>
    <lineage>
        <taxon>Bacteria</taxon>
        <taxon>Bacillati</taxon>
        <taxon>Actinomycetota</taxon>
        <taxon>Actinomycetes</taxon>
        <taxon>Micromonosporales</taxon>
        <taxon>Micromonosporaceae</taxon>
    </lineage>
</organism>
<evidence type="ECO:0000256" key="1">
    <source>
        <dbReference type="ARBA" id="ARBA00023015"/>
    </source>
</evidence>
<dbReference type="Pfam" id="PF00356">
    <property type="entry name" value="LacI"/>
    <property type="match status" value="1"/>
</dbReference>
<comment type="caution">
    <text evidence="5">The sequence shown here is derived from an EMBL/GenBank/DDBJ whole genome shotgun (WGS) entry which is preliminary data.</text>
</comment>
<dbReference type="RefSeq" id="WP_173080275.1">
    <property type="nucleotide sequence ID" value="NZ_BAABJB010000001.1"/>
</dbReference>
<gene>
    <name evidence="5" type="primary">lacI_9</name>
    <name evidence="5" type="ORF">Prum_072430</name>
</gene>
<dbReference type="InterPro" id="IPR010982">
    <property type="entry name" value="Lambda_DNA-bd_dom_sf"/>
</dbReference>
<evidence type="ECO:0000313" key="5">
    <source>
        <dbReference type="EMBL" id="GFJ93601.1"/>
    </source>
</evidence>
<reference evidence="5 6" key="2">
    <citation type="submission" date="2020-03" db="EMBL/GenBank/DDBJ databases">
        <authorList>
            <person name="Ichikawa N."/>
            <person name="Kimura A."/>
            <person name="Kitahashi Y."/>
            <person name="Uohara A."/>
        </authorList>
    </citation>
    <scope>NUCLEOTIDE SEQUENCE [LARGE SCALE GENOMIC DNA]</scope>
    <source>
        <strain evidence="5 6">NBRC 108638</strain>
    </source>
</reference>
<evidence type="ECO:0000313" key="6">
    <source>
        <dbReference type="Proteomes" id="UP000482960"/>
    </source>
</evidence>
<dbReference type="PANTHER" id="PTHR30146:SF153">
    <property type="entry name" value="LACTOSE OPERON REPRESSOR"/>
    <property type="match status" value="1"/>
</dbReference>
<evidence type="ECO:0000259" key="4">
    <source>
        <dbReference type="PROSITE" id="PS50932"/>
    </source>
</evidence>
<dbReference type="PANTHER" id="PTHR30146">
    <property type="entry name" value="LACI-RELATED TRANSCRIPTIONAL REPRESSOR"/>
    <property type="match status" value="1"/>
</dbReference>
<dbReference type="InterPro" id="IPR046335">
    <property type="entry name" value="LacI/GalR-like_sensor"/>
</dbReference>
<dbReference type="EMBL" id="BLPG01000001">
    <property type="protein sequence ID" value="GFJ93601.1"/>
    <property type="molecule type" value="Genomic_DNA"/>
</dbReference>
<proteinExistence type="predicted"/>
<feature type="domain" description="HTH lacI-type" evidence="4">
    <location>
        <begin position="18"/>
        <end position="63"/>
    </location>
</feature>
<dbReference type="GO" id="GO:0003700">
    <property type="term" value="F:DNA-binding transcription factor activity"/>
    <property type="evidence" value="ECO:0007669"/>
    <property type="project" value="TreeGrafter"/>
</dbReference>
<name>A0A6V8LFI8_9ACTN</name>
<dbReference type="CDD" id="cd01392">
    <property type="entry name" value="HTH_LacI"/>
    <property type="match status" value="1"/>
</dbReference>
<dbReference type="SUPFAM" id="SSF47413">
    <property type="entry name" value="lambda repressor-like DNA-binding domains"/>
    <property type="match status" value="1"/>
</dbReference>
<dbReference type="Gene3D" id="3.40.50.2300">
    <property type="match status" value="2"/>
</dbReference>
<protein>
    <submittedName>
        <fullName evidence="5">LacI family transcriptional regulator</fullName>
    </submittedName>
</protein>
<dbReference type="Gene3D" id="1.10.260.40">
    <property type="entry name" value="lambda repressor-like DNA-binding domains"/>
    <property type="match status" value="1"/>
</dbReference>
<dbReference type="PROSITE" id="PS50932">
    <property type="entry name" value="HTH_LACI_2"/>
    <property type="match status" value="1"/>
</dbReference>
<keyword evidence="3" id="KW-0804">Transcription</keyword>
<dbReference type="AlphaFoldDB" id="A0A6V8LFI8"/>
<evidence type="ECO:0000256" key="2">
    <source>
        <dbReference type="ARBA" id="ARBA00023125"/>
    </source>
</evidence>
<dbReference type="SMART" id="SM00354">
    <property type="entry name" value="HTH_LACI"/>
    <property type="match status" value="1"/>
</dbReference>
<dbReference type="InterPro" id="IPR000843">
    <property type="entry name" value="HTH_LacI"/>
</dbReference>
<keyword evidence="6" id="KW-1185">Reference proteome</keyword>
<dbReference type="Proteomes" id="UP000482960">
    <property type="component" value="Unassembled WGS sequence"/>
</dbReference>
<keyword evidence="1" id="KW-0805">Transcription regulation</keyword>